<accession>W6MVQ5</accession>
<evidence type="ECO:0000313" key="2">
    <source>
        <dbReference type="EMBL" id="CDK26425.1"/>
    </source>
</evidence>
<protein>
    <submittedName>
        <fullName evidence="2">Uncharacterized protein</fullName>
    </submittedName>
</protein>
<name>W6MVQ5_9ASCO</name>
<dbReference type="GeneID" id="34519817"/>
<proteinExistence type="predicted"/>
<dbReference type="HOGENOM" id="CLU_058068_0_0_1"/>
<feature type="region of interest" description="Disordered" evidence="1">
    <location>
        <begin position="126"/>
        <end position="154"/>
    </location>
</feature>
<dbReference type="EMBL" id="HG793127">
    <property type="protein sequence ID" value="CDK26425.1"/>
    <property type="molecule type" value="Genomic_DNA"/>
</dbReference>
<reference evidence="2" key="2">
    <citation type="submission" date="2014-02" db="EMBL/GenBank/DDBJ databases">
        <title>Complete DNA sequence of /Kuraishia capsulata/ illustrates novel genomic features among budding yeasts (/Saccharomycotina/).</title>
        <authorList>
            <person name="Morales L."/>
            <person name="Noel B."/>
            <person name="Porcel B."/>
            <person name="Marcet-Houben M."/>
            <person name="Hullo M-F."/>
            <person name="Sacerdot C."/>
            <person name="Tekaia F."/>
            <person name="Leh-Louis V."/>
            <person name="Despons L."/>
            <person name="Khanna V."/>
            <person name="Aury J-M."/>
            <person name="Barbe V."/>
            <person name="Couloux A."/>
            <person name="Labadie K."/>
            <person name="Pelletier E."/>
            <person name="Souciet J-L."/>
            <person name="Boekhout T."/>
            <person name="Gabaldon T."/>
            <person name="Wincker P."/>
            <person name="Dujon B."/>
        </authorList>
    </citation>
    <scope>NUCLEOTIDE SEQUENCE</scope>
    <source>
        <strain evidence="2">CBS 1993</strain>
    </source>
</reference>
<reference evidence="2" key="1">
    <citation type="submission" date="2013-12" db="EMBL/GenBank/DDBJ databases">
        <authorList>
            <person name="Genoscope - CEA"/>
        </authorList>
    </citation>
    <scope>NUCLEOTIDE SEQUENCE</scope>
    <source>
        <strain evidence="2">CBS 1993</strain>
    </source>
</reference>
<evidence type="ECO:0000256" key="1">
    <source>
        <dbReference type="SAM" id="MobiDB-lite"/>
    </source>
</evidence>
<dbReference type="RefSeq" id="XP_022458429.1">
    <property type="nucleotide sequence ID" value="XM_022602645.1"/>
</dbReference>
<sequence length="252" mass="27460">MSGIMGPDQPQDIKASETQPISIAARETLGHPSPELLASSVGNEVDGRLVPSSSTISLLSLSMQQQQQQQQQTDESAILSSQIPINFTRMSSFNQQQRHQHYQSSSNLTNIASGFSSRRVSMNSPGVVQLPSFKTSPREIPPREDFTPDSPNLNPVSLGGSPSKFWLTSQTPPNSLPFLQLQRINSSQHLNSLRGVSRGSMNRGVGASPVLFPVGTPYDGGPPMTPLQLSNQSDYISYKDQEMTNSLDDMMD</sequence>
<dbReference type="AlphaFoldDB" id="W6MVQ5"/>
<feature type="compositionally biased region" description="Basic and acidic residues" evidence="1">
    <location>
        <begin position="136"/>
        <end position="146"/>
    </location>
</feature>
<evidence type="ECO:0000313" key="3">
    <source>
        <dbReference type="Proteomes" id="UP000019384"/>
    </source>
</evidence>
<gene>
    <name evidence="2" type="ORF">KUCA_T00002397001</name>
</gene>
<dbReference type="OrthoDB" id="4013061at2759"/>
<feature type="region of interest" description="Disordered" evidence="1">
    <location>
        <begin position="1"/>
        <end position="42"/>
    </location>
</feature>
<dbReference type="Proteomes" id="UP000019384">
    <property type="component" value="Unassembled WGS sequence"/>
</dbReference>
<keyword evidence="3" id="KW-1185">Reference proteome</keyword>
<organism evidence="2 3">
    <name type="scientific">Kuraishia capsulata CBS 1993</name>
    <dbReference type="NCBI Taxonomy" id="1382522"/>
    <lineage>
        <taxon>Eukaryota</taxon>
        <taxon>Fungi</taxon>
        <taxon>Dikarya</taxon>
        <taxon>Ascomycota</taxon>
        <taxon>Saccharomycotina</taxon>
        <taxon>Pichiomycetes</taxon>
        <taxon>Pichiales</taxon>
        <taxon>Pichiaceae</taxon>
        <taxon>Kuraishia</taxon>
    </lineage>
</organism>